<sequence>MRNSNQKLGSLAYSKGLSAESLAETYLTNHQWSIVHKRFRCPTGEIDLIATKINWLLFVEVKARKRMDDALSSITTIQQKRLLNTASYYLEYYQPQIENVRFDLIAINQQGQIEHFENIILAEF</sequence>
<dbReference type="EMBL" id="JOPB01000001">
    <property type="protein sequence ID" value="OUI79402.1"/>
    <property type="molecule type" value="Genomic_DNA"/>
</dbReference>
<organism evidence="3 4">
    <name type="scientific">Commensalibacter intestini</name>
    <dbReference type="NCBI Taxonomy" id="479936"/>
    <lineage>
        <taxon>Bacteria</taxon>
        <taxon>Pseudomonadati</taxon>
        <taxon>Pseudomonadota</taxon>
        <taxon>Alphaproteobacteria</taxon>
        <taxon>Acetobacterales</taxon>
        <taxon>Acetobacteraceae</taxon>
    </lineage>
</organism>
<dbReference type="InterPro" id="IPR011856">
    <property type="entry name" value="tRNA_endonuc-like_dom_sf"/>
</dbReference>
<evidence type="ECO:0000256" key="2">
    <source>
        <dbReference type="HAMAP-Rule" id="MF_00048"/>
    </source>
</evidence>
<dbReference type="PANTHER" id="PTHR34039:SF1">
    <property type="entry name" value="UPF0102 PROTEIN YRAN"/>
    <property type="match status" value="1"/>
</dbReference>
<dbReference type="Pfam" id="PF02021">
    <property type="entry name" value="UPF0102"/>
    <property type="match status" value="1"/>
</dbReference>
<comment type="similarity">
    <text evidence="1 2">Belongs to the UPF0102 family.</text>
</comment>
<dbReference type="GO" id="GO:0003676">
    <property type="term" value="F:nucleic acid binding"/>
    <property type="evidence" value="ECO:0007669"/>
    <property type="project" value="InterPro"/>
</dbReference>
<comment type="caution">
    <text evidence="3">The sequence shown here is derived from an EMBL/GenBank/DDBJ whole genome shotgun (WGS) entry which is preliminary data.</text>
</comment>
<dbReference type="AlphaFoldDB" id="A0A251ZXM8"/>
<dbReference type="NCBIfam" id="NF009150">
    <property type="entry name" value="PRK12497.1-3"/>
    <property type="match status" value="1"/>
</dbReference>
<evidence type="ECO:0000256" key="1">
    <source>
        <dbReference type="ARBA" id="ARBA00006738"/>
    </source>
</evidence>
<dbReference type="Proteomes" id="UP000194946">
    <property type="component" value="Unassembled WGS sequence"/>
</dbReference>
<dbReference type="SUPFAM" id="SSF52980">
    <property type="entry name" value="Restriction endonuclease-like"/>
    <property type="match status" value="1"/>
</dbReference>
<name>A0A251ZXM8_9PROT</name>
<evidence type="ECO:0000313" key="3">
    <source>
        <dbReference type="EMBL" id="OUI79402.1"/>
    </source>
</evidence>
<protein>
    <recommendedName>
        <fullName evidence="2">UPF0102 protein HK18_02240</fullName>
    </recommendedName>
</protein>
<gene>
    <name evidence="3" type="ORF">HK18_02240</name>
</gene>
<dbReference type="InterPro" id="IPR003509">
    <property type="entry name" value="UPF0102_YraN-like"/>
</dbReference>
<evidence type="ECO:0000313" key="4">
    <source>
        <dbReference type="Proteomes" id="UP000194946"/>
    </source>
</evidence>
<accession>A0A251ZXM8</accession>
<keyword evidence="4" id="KW-1185">Reference proteome</keyword>
<dbReference type="Gene3D" id="3.40.1350.10">
    <property type="match status" value="1"/>
</dbReference>
<proteinExistence type="inferred from homology"/>
<reference evidence="4" key="1">
    <citation type="submission" date="2014-06" db="EMBL/GenBank/DDBJ databases">
        <authorList>
            <person name="Winans N.J."/>
            <person name="Newell P.D."/>
            <person name="Douglas A.E."/>
        </authorList>
    </citation>
    <scope>NUCLEOTIDE SEQUENCE [LARGE SCALE GENOMIC DNA]</scope>
    <source>
        <strain evidence="4">DmL_052</strain>
    </source>
</reference>
<dbReference type="PANTHER" id="PTHR34039">
    <property type="entry name" value="UPF0102 PROTEIN YRAN"/>
    <property type="match status" value="1"/>
</dbReference>
<dbReference type="RefSeq" id="WP_008853790.1">
    <property type="nucleotide sequence ID" value="NZ_JOPB01000001.1"/>
</dbReference>
<dbReference type="InterPro" id="IPR011335">
    <property type="entry name" value="Restrct_endonuc-II-like"/>
</dbReference>
<dbReference type="HAMAP" id="MF_00048">
    <property type="entry name" value="UPF0102"/>
    <property type="match status" value="1"/>
</dbReference>